<protein>
    <submittedName>
        <fullName evidence="2">Putative homing endonuclease</fullName>
    </submittedName>
</protein>
<dbReference type="Gene3D" id="3.10.28.10">
    <property type="entry name" value="Homing endonucleases"/>
    <property type="match status" value="1"/>
</dbReference>
<keyword evidence="2" id="KW-0255">Endonuclease</keyword>
<sequence length="152" mass="18347">MNETFGLWFSGITDGEGCFFIEKQLPSTQQDYIKYRGQFYIVLRADDLATLQYIRKELGFGKLYYKKPRGNSCPQFCFKVTSVEDCYKLIKVFDTYKLRSKKLKDYEVWKEFITYKYDNFRNKNNLNDYISTLELLYSRLLIVRKFTKERVD</sequence>
<organism evidence="2">
    <name type="scientific">viral metagenome</name>
    <dbReference type="NCBI Taxonomy" id="1070528"/>
    <lineage>
        <taxon>unclassified sequences</taxon>
        <taxon>metagenomes</taxon>
        <taxon>organismal metagenomes</taxon>
    </lineage>
</organism>
<dbReference type="InterPro" id="IPR004860">
    <property type="entry name" value="LAGLIDADG_dom"/>
</dbReference>
<dbReference type="GO" id="GO:0005739">
    <property type="term" value="C:mitochondrion"/>
    <property type="evidence" value="ECO:0007669"/>
    <property type="project" value="UniProtKB-ARBA"/>
</dbReference>
<dbReference type="AlphaFoldDB" id="A0A6M3LBZ0"/>
<dbReference type="SUPFAM" id="SSF55608">
    <property type="entry name" value="Homing endonucleases"/>
    <property type="match status" value="1"/>
</dbReference>
<name>A0A6M3LBZ0_9ZZZZ</name>
<dbReference type="PANTHER" id="PTHR36181">
    <property type="entry name" value="INTRON-ENCODED ENDONUCLEASE AI3-RELATED"/>
    <property type="match status" value="1"/>
</dbReference>
<gene>
    <name evidence="2" type="ORF">MM415B03242_0011</name>
</gene>
<dbReference type="Pfam" id="PF00961">
    <property type="entry name" value="LAGLIDADG_1"/>
    <property type="match status" value="1"/>
</dbReference>
<evidence type="ECO:0000313" key="2">
    <source>
        <dbReference type="EMBL" id="QJA91849.1"/>
    </source>
</evidence>
<accession>A0A6M3LBZ0</accession>
<feature type="domain" description="Homing endonuclease LAGLIDADG" evidence="1">
    <location>
        <begin position="10"/>
        <end position="112"/>
    </location>
</feature>
<dbReference type="InterPro" id="IPR027434">
    <property type="entry name" value="Homing_endonucl"/>
</dbReference>
<dbReference type="GO" id="GO:0004519">
    <property type="term" value="F:endonuclease activity"/>
    <property type="evidence" value="ECO:0007669"/>
    <property type="project" value="UniProtKB-KW"/>
</dbReference>
<proteinExistence type="predicted"/>
<keyword evidence="2" id="KW-0378">Hydrolase</keyword>
<keyword evidence="2" id="KW-0540">Nuclease</keyword>
<dbReference type="PANTHER" id="PTHR36181:SF2">
    <property type="entry name" value="INTRON-ENCODED ENDONUCLEASE AI3-RELATED"/>
    <property type="match status" value="1"/>
</dbReference>
<reference evidence="2" key="1">
    <citation type="submission" date="2020-03" db="EMBL/GenBank/DDBJ databases">
        <title>The deep terrestrial virosphere.</title>
        <authorList>
            <person name="Holmfeldt K."/>
            <person name="Nilsson E."/>
            <person name="Simone D."/>
            <person name="Lopez-Fernandez M."/>
            <person name="Wu X."/>
            <person name="de Brujin I."/>
            <person name="Lundin D."/>
            <person name="Andersson A."/>
            <person name="Bertilsson S."/>
            <person name="Dopson M."/>
        </authorList>
    </citation>
    <scope>NUCLEOTIDE SEQUENCE</scope>
    <source>
        <strain evidence="2">MM415B03242</strain>
    </source>
</reference>
<evidence type="ECO:0000259" key="1">
    <source>
        <dbReference type="Pfam" id="PF00961"/>
    </source>
</evidence>
<dbReference type="EMBL" id="MT143018">
    <property type="protein sequence ID" value="QJA91849.1"/>
    <property type="molecule type" value="Genomic_DNA"/>
</dbReference>
<dbReference type="InterPro" id="IPR051289">
    <property type="entry name" value="LAGLIDADG_Endonuclease"/>
</dbReference>